<dbReference type="CDD" id="cd05013">
    <property type="entry name" value="SIS_RpiR"/>
    <property type="match status" value="1"/>
</dbReference>
<keyword evidence="2" id="KW-0238">DNA-binding</keyword>
<dbReference type="Proteomes" id="UP000595254">
    <property type="component" value="Chromosome"/>
</dbReference>
<reference evidence="6 7" key="1">
    <citation type="submission" date="2021-01" db="EMBL/GenBank/DDBJ databases">
        <title>FDA dAtabase for Regulatory Grade micrObial Sequences (FDA-ARGOS): Supporting development and validation of Infectious Disease Dx tests.</title>
        <authorList>
            <person name="Nelson B."/>
            <person name="Plummer A."/>
            <person name="Tallon L."/>
            <person name="Sadzewicz L."/>
            <person name="Zhao X."/>
            <person name="Boylan J."/>
            <person name="Ott S."/>
            <person name="Bowen H."/>
            <person name="Vavikolanu K."/>
            <person name="Mehta A."/>
            <person name="Aluvathingal J."/>
            <person name="Nadendla S."/>
            <person name="Myers T."/>
            <person name="Yan Y."/>
            <person name="Sichtig H."/>
        </authorList>
    </citation>
    <scope>NUCLEOTIDE SEQUENCE [LARGE SCALE GENOMIC DNA]</scope>
    <source>
        <strain evidence="6 7">FDAARGOS_1161</strain>
    </source>
</reference>
<dbReference type="SUPFAM" id="SSF53697">
    <property type="entry name" value="SIS domain"/>
    <property type="match status" value="1"/>
</dbReference>
<dbReference type="PANTHER" id="PTHR30514:SF1">
    <property type="entry name" value="HTH-TYPE TRANSCRIPTIONAL REGULATOR HEXR-RELATED"/>
    <property type="match status" value="1"/>
</dbReference>
<dbReference type="InterPro" id="IPR000281">
    <property type="entry name" value="HTH_RpiR"/>
</dbReference>
<feature type="domain" description="SIS" evidence="5">
    <location>
        <begin position="126"/>
        <end position="266"/>
    </location>
</feature>
<dbReference type="GO" id="GO:0097367">
    <property type="term" value="F:carbohydrate derivative binding"/>
    <property type="evidence" value="ECO:0007669"/>
    <property type="project" value="InterPro"/>
</dbReference>
<name>A0A974NPN6_PERPY</name>
<dbReference type="PROSITE" id="PS51464">
    <property type="entry name" value="SIS"/>
    <property type="match status" value="1"/>
</dbReference>
<dbReference type="Pfam" id="PF01380">
    <property type="entry name" value="SIS"/>
    <property type="match status" value="1"/>
</dbReference>
<dbReference type="AlphaFoldDB" id="A0A974NPN6"/>
<dbReference type="GO" id="GO:1901135">
    <property type="term" value="P:carbohydrate derivative metabolic process"/>
    <property type="evidence" value="ECO:0007669"/>
    <property type="project" value="InterPro"/>
</dbReference>
<evidence type="ECO:0000313" key="6">
    <source>
        <dbReference type="EMBL" id="QQT01559.1"/>
    </source>
</evidence>
<dbReference type="InterPro" id="IPR035472">
    <property type="entry name" value="RpiR-like_SIS"/>
</dbReference>
<evidence type="ECO:0000256" key="2">
    <source>
        <dbReference type="ARBA" id="ARBA00023125"/>
    </source>
</evidence>
<dbReference type="InterPro" id="IPR036388">
    <property type="entry name" value="WH-like_DNA-bd_sf"/>
</dbReference>
<accession>A0A974NPN6</accession>
<gene>
    <name evidence="6" type="ORF">I6J18_06770</name>
</gene>
<dbReference type="InterPro" id="IPR047640">
    <property type="entry name" value="RpiR-like"/>
</dbReference>
<dbReference type="Gene3D" id="1.10.10.10">
    <property type="entry name" value="Winged helix-like DNA-binding domain superfamily/Winged helix DNA-binding domain"/>
    <property type="match status" value="1"/>
</dbReference>
<evidence type="ECO:0000259" key="4">
    <source>
        <dbReference type="PROSITE" id="PS51071"/>
    </source>
</evidence>
<dbReference type="SUPFAM" id="SSF46689">
    <property type="entry name" value="Homeodomain-like"/>
    <property type="match status" value="1"/>
</dbReference>
<dbReference type="InterPro" id="IPR001347">
    <property type="entry name" value="SIS_dom"/>
</dbReference>
<dbReference type="EMBL" id="CP068053">
    <property type="protein sequence ID" value="QQT01559.1"/>
    <property type="molecule type" value="Genomic_DNA"/>
</dbReference>
<dbReference type="RefSeq" id="WP_040373577.1">
    <property type="nucleotide sequence ID" value="NZ_CP068053.1"/>
</dbReference>
<dbReference type="Pfam" id="PF01418">
    <property type="entry name" value="HTH_6"/>
    <property type="match status" value="1"/>
</dbReference>
<dbReference type="GO" id="GO:0003677">
    <property type="term" value="F:DNA binding"/>
    <property type="evidence" value="ECO:0007669"/>
    <property type="project" value="UniProtKB-KW"/>
</dbReference>
<dbReference type="KEGG" id="ppsr:I6J18_06770"/>
<sequence length="284" mass="31704">MNDLRILSKIKNDYDRFTGVEQKVASYILDHPDFIPTMTTKELAKQAGASEASIVRFCKTIGVGSFKMLKVVLAKENSESEHTINDFSLLQSKDTPHSLFQKVTYLNKSALELSVNTLDKKDFERSIEAFLHADKFAIYGVGGSYPPVMDAQYKLIKLGYHAIASADFHYMVSVLSMMKPGDVFLVISTSGKTMEAIELAKFAKEIGITVIALTVLAKSTLYKLADIRLCIPNVEEENRVGSIASRIAQLNIIDALYLSLFHRIGNTIIEGLNESRERVKNKKK</sequence>
<keyword evidence="7" id="KW-1185">Reference proteome</keyword>
<keyword evidence="3" id="KW-0804">Transcription</keyword>
<dbReference type="Gene3D" id="3.40.50.10490">
    <property type="entry name" value="Glucose-6-phosphate isomerase like protein, domain 1"/>
    <property type="match status" value="1"/>
</dbReference>
<dbReference type="PANTHER" id="PTHR30514">
    <property type="entry name" value="GLUCOKINASE"/>
    <property type="match status" value="1"/>
</dbReference>
<keyword evidence="1" id="KW-0805">Transcription regulation</keyword>
<dbReference type="InterPro" id="IPR009057">
    <property type="entry name" value="Homeodomain-like_sf"/>
</dbReference>
<proteinExistence type="predicted"/>
<evidence type="ECO:0000256" key="3">
    <source>
        <dbReference type="ARBA" id="ARBA00023163"/>
    </source>
</evidence>
<evidence type="ECO:0000259" key="5">
    <source>
        <dbReference type="PROSITE" id="PS51464"/>
    </source>
</evidence>
<protein>
    <submittedName>
        <fullName evidence="6">MurR/RpiR family transcriptional regulator</fullName>
    </submittedName>
</protein>
<evidence type="ECO:0000313" key="7">
    <source>
        <dbReference type="Proteomes" id="UP000595254"/>
    </source>
</evidence>
<evidence type="ECO:0000256" key="1">
    <source>
        <dbReference type="ARBA" id="ARBA00023015"/>
    </source>
</evidence>
<dbReference type="GO" id="GO:0003700">
    <property type="term" value="F:DNA-binding transcription factor activity"/>
    <property type="evidence" value="ECO:0007669"/>
    <property type="project" value="InterPro"/>
</dbReference>
<dbReference type="InterPro" id="IPR046348">
    <property type="entry name" value="SIS_dom_sf"/>
</dbReference>
<dbReference type="PROSITE" id="PS51071">
    <property type="entry name" value="HTH_RPIR"/>
    <property type="match status" value="1"/>
</dbReference>
<feature type="domain" description="HTH rpiR-type" evidence="4">
    <location>
        <begin position="4"/>
        <end position="80"/>
    </location>
</feature>
<organism evidence="6 7">
    <name type="scientific">Peribacillus psychrosaccharolyticus</name>
    <name type="common">Bacillus psychrosaccharolyticus</name>
    <dbReference type="NCBI Taxonomy" id="1407"/>
    <lineage>
        <taxon>Bacteria</taxon>
        <taxon>Bacillati</taxon>
        <taxon>Bacillota</taxon>
        <taxon>Bacilli</taxon>
        <taxon>Bacillales</taxon>
        <taxon>Bacillaceae</taxon>
        <taxon>Peribacillus</taxon>
    </lineage>
</organism>